<dbReference type="GO" id="GO:0106435">
    <property type="term" value="F:carboxylesterase activity"/>
    <property type="evidence" value="ECO:0007669"/>
    <property type="project" value="UniProtKB-EC"/>
</dbReference>
<dbReference type="PANTHER" id="PTHR48081">
    <property type="entry name" value="AB HYDROLASE SUPERFAMILY PROTEIN C4A8.06C"/>
    <property type="match status" value="1"/>
</dbReference>
<accession>A0A6I6MSS4</accession>
<evidence type="ECO:0000313" key="3">
    <source>
        <dbReference type="EMBL" id="QGZ94203.1"/>
    </source>
</evidence>
<evidence type="ECO:0000256" key="1">
    <source>
        <dbReference type="ARBA" id="ARBA00022801"/>
    </source>
</evidence>
<reference evidence="4" key="1">
    <citation type="submission" date="2019-12" db="EMBL/GenBank/DDBJ databases">
        <title>Complete genome of Terracaulis silvestris 0127_4.</title>
        <authorList>
            <person name="Vieira S."/>
            <person name="Riedel T."/>
            <person name="Sproer C."/>
            <person name="Pascual J."/>
            <person name="Boedeker C."/>
            <person name="Overmann J."/>
        </authorList>
    </citation>
    <scope>NUCLEOTIDE SEQUENCE [LARGE SCALE GENOMIC DNA]</scope>
    <source>
        <strain evidence="4">0127_4</strain>
    </source>
</reference>
<dbReference type="RefSeq" id="WP_158765158.1">
    <property type="nucleotide sequence ID" value="NZ_CP047045.1"/>
</dbReference>
<dbReference type="InterPro" id="IPR050300">
    <property type="entry name" value="GDXG_lipolytic_enzyme"/>
</dbReference>
<evidence type="ECO:0000259" key="2">
    <source>
        <dbReference type="Pfam" id="PF07859"/>
    </source>
</evidence>
<gene>
    <name evidence="3" type="primary">nlhH_2</name>
    <name evidence="3" type="ORF">DSM104635_01019</name>
</gene>
<keyword evidence="1 3" id="KW-0378">Hydrolase</keyword>
<proteinExistence type="predicted"/>
<protein>
    <submittedName>
        <fullName evidence="3">Carboxylesterase NlhH</fullName>
        <ecNumber evidence="3">3.1.1.1</ecNumber>
    </submittedName>
</protein>
<dbReference type="EC" id="3.1.1.1" evidence="3"/>
<dbReference type="PANTHER" id="PTHR48081:SF8">
    <property type="entry name" value="ALPHA_BETA HYDROLASE FOLD-3 DOMAIN-CONTAINING PROTEIN-RELATED"/>
    <property type="match status" value="1"/>
</dbReference>
<name>A0A6I6MSS4_9CAUL</name>
<dbReference type="SUPFAM" id="SSF53474">
    <property type="entry name" value="alpha/beta-Hydrolases"/>
    <property type="match status" value="1"/>
</dbReference>
<dbReference type="InterPro" id="IPR013094">
    <property type="entry name" value="AB_hydrolase_3"/>
</dbReference>
<dbReference type="Gene3D" id="3.40.50.1820">
    <property type="entry name" value="alpha/beta hydrolase"/>
    <property type="match status" value="1"/>
</dbReference>
<dbReference type="KEGG" id="tsv:DSM104635_01019"/>
<dbReference type="Proteomes" id="UP000431269">
    <property type="component" value="Chromosome"/>
</dbReference>
<evidence type="ECO:0000313" key="4">
    <source>
        <dbReference type="Proteomes" id="UP000431269"/>
    </source>
</evidence>
<organism evidence="3 4">
    <name type="scientific">Terricaulis silvestris</name>
    <dbReference type="NCBI Taxonomy" id="2686094"/>
    <lineage>
        <taxon>Bacteria</taxon>
        <taxon>Pseudomonadati</taxon>
        <taxon>Pseudomonadota</taxon>
        <taxon>Alphaproteobacteria</taxon>
        <taxon>Caulobacterales</taxon>
        <taxon>Caulobacteraceae</taxon>
        <taxon>Terricaulis</taxon>
    </lineage>
</organism>
<dbReference type="AlphaFoldDB" id="A0A6I6MSS4"/>
<keyword evidence="4" id="KW-1185">Reference proteome</keyword>
<dbReference type="Pfam" id="PF07859">
    <property type="entry name" value="Abhydrolase_3"/>
    <property type="match status" value="1"/>
</dbReference>
<dbReference type="EMBL" id="CP047045">
    <property type="protein sequence ID" value="QGZ94203.1"/>
    <property type="molecule type" value="Genomic_DNA"/>
</dbReference>
<sequence length="344" mass="37239">MSWLRKTLAQLALSRSEAALLKASGGEPRTVRGMTLDPRFQFIEAKSRERGVDWEAMTPTRLREQANMGTATFGGSAVGGVRIEKIYVTGRSHSVPCRLYLPTVRDNSAAMMVYYHFGGGVIGTLEDCHRLCSMIAKEAGAPVLSVDYRLAPEYKFPAGLEDAMAAYSWAVDNTARYGAPVKKAAVGGDSMGGNFAAIVAQEFRTSKPPVLQLLIYPGLDLVSDTPSMHDFADAFPLTNDTVDYFMKQYLPESADPSDPRVSPGRAQDLRGLAPALIYTAGFDMLLDQGAAYAHRLEEVGVKAAYTNFENLPHGFVAFSAASPNAEAAIRRISKETAAALKGQR</sequence>
<feature type="domain" description="Alpha/beta hydrolase fold-3" evidence="2">
    <location>
        <begin position="112"/>
        <end position="316"/>
    </location>
</feature>
<dbReference type="InterPro" id="IPR029058">
    <property type="entry name" value="AB_hydrolase_fold"/>
</dbReference>